<dbReference type="Pfam" id="PF02116">
    <property type="entry name" value="STE2"/>
    <property type="match status" value="1"/>
</dbReference>
<proteinExistence type="predicted"/>
<dbReference type="EMBL" id="JAGPNK010000009">
    <property type="protein sequence ID" value="KAH7313792.1"/>
    <property type="molecule type" value="Genomic_DNA"/>
</dbReference>
<dbReference type="PRINTS" id="PR00250">
    <property type="entry name" value="GPCRSTE2"/>
</dbReference>
<dbReference type="CDD" id="cd14939">
    <property type="entry name" value="7tmD_STE2"/>
    <property type="match status" value="1"/>
</dbReference>
<dbReference type="GO" id="GO:0004932">
    <property type="term" value="F:mating-type factor pheromone receptor activity"/>
    <property type="evidence" value="ECO:0007669"/>
    <property type="project" value="InterPro"/>
</dbReference>
<dbReference type="PANTHER" id="PTHR28009:SF1">
    <property type="entry name" value="PHEROMONE ALPHA FACTOR RECEPTOR"/>
    <property type="match status" value="1"/>
</dbReference>
<dbReference type="Proteomes" id="UP000813444">
    <property type="component" value="Unassembled WGS sequence"/>
</dbReference>
<dbReference type="PANTHER" id="PTHR28009">
    <property type="entry name" value="PHEROMONE ALPHA FACTOR RECEPTOR"/>
    <property type="match status" value="1"/>
</dbReference>
<dbReference type="GO" id="GO:0038038">
    <property type="term" value="C:G protein-coupled receptor homodimeric complex"/>
    <property type="evidence" value="ECO:0007669"/>
    <property type="project" value="TreeGrafter"/>
</dbReference>
<reference evidence="2" key="1">
    <citation type="journal article" date="2021" name="Nat. Commun.">
        <title>Genetic determinants of endophytism in the Arabidopsis root mycobiome.</title>
        <authorList>
            <person name="Mesny F."/>
            <person name="Miyauchi S."/>
            <person name="Thiergart T."/>
            <person name="Pickel B."/>
            <person name="Atanasova L."/>
            <person name="Karlsson M."/>
            <person name="Huettel B."/>
            <person name="Barry K.W."/>
            <person name="Haridas S."/>
            <person name="Chen C."/>
            <person name="Bauer D."/>
            <person name="Andreopoulos W."/>
            <person name="Pangilinan J."/>
            <person name="LaButti K."/>
            <person name="Riley R."/>
            <person name="Lipzen A."/>
            <person name="Clum A."/>
            <person name="Drula E."/>
            <person name="Henrissat B."/>
            <person name="Kohler A."/>
            <person name="Grigoriev I.V."/>
            <person name="Martin F.M."/>
            <person name="Hacquard S."/>
        </authorList>
    </citation>
    <scope>NUCLEOTIDE SEQUENCE</scope>
    <source>
        <strain evidence="2">MPI-CAGE-CH-0235</strain>
    </source>
</reference>
<dbReference type="InterPro" id="IPR000366">
    <property type="entry name" value="GPCR_STE2"/>
</dbReference>
<feature type="transmembrane region" description="Helical" evidence="1">
    <location>
        <begin position="45"/>
        <end position="62"/>
    </location>
</feature>
<feature type="transmembrane region" description="Helical" evidence="1">
    <location>
        <begin position="74"/>
        <end position="97"/>
    </location>
</feature>
<sequence>MATPPFDPNVQNVTFLAADGLTPIAIPLAAVDAINHESFSVCINYGVQLGACVAVLVFVLLVTPAAKLRRPSSLLHVLGLLICTIRMALLAAFFPSPFNDFYAFWAGDYSAVPARDFAISIAGNVFSMLLLIVVEAALMHQAWTMVSLWPSAVRLALCFLSVTITLITVGFRFASTIIQSRAVLSLEPPQEYLWLIQWMAITNAISICWFCALFNAKLVLHLVTNRRILPSYKTLSPMEILVMTNGILMIVPVIFTGLQWGHFTNFEAASLTLTSVAVILPLGTIAAQRMASSGSNISYPTSGASSGAYRVGDSNSAGSSAPLKKHVGSFSSRGTATILSRCEASSPDLEMGRLGPSFFSSSQRDLINGHVRVDRELQQRVDKA</sequence>
<keyword evidence="1" id="KW-0472">Membrane</keyword>
<keyword evidence="1" id="KW-0812">Transmembrane</keyword>
<dbReference type="InterPro" id="IPR027458">
    <property type="entry name" value="STE2_TM1-TM2_sf"/>
</dbReference>
<dbReference type="Gene3D" id="1.10.287.920">
    <property type="entry name" value="Pheromone alpha factor receptor"/>
    <property type="match status" value="1"/>
</dbReference>
<feature type="transmembrane region" description="Helical" evidence="1">
    <location>
        <begin position="194"/>
        <end position="220"/>
    </location>
</feature>
<dbReference type="OrthoDB" id="5402633at2759"/>
<feature type="transmembrane region" description="Helical" evidence="1">
    <location>
        <begin position="240"/>
        <end position="262"/>
    </location>
</feature>
<dbReference type="GO" id="GO:0000750">
    <property type="term" value="P:pheromone-dependent signal transduction involved in conjugation with cellular fusion"/>
    <property type="evidence" value="ECO:0007669"/>
    <property type="project" value="TreeGrafter"/>
</dbReference>
<feature type="transmembrane region" description="Helical" evidence="1">
    <location>
        <begin position="151"/>
        <end position="174"/>
    </location>
</feature>
<name>A0A8K0SLH5_9HYPO</name>
<keyword evidence="3" id="KW-1185">Reference proteome</keyword>
<feature type="transmembrane region" description="Helical" evidence="1">
    <location>
        <begin position="268"/>
        <end position="287"/>
    </location>
</feature>
<evidence type="ECO:0000313" key="2">
    <source>
        <dbReference type="EMBL" id="KAH7313792.1"/>
    </source>
</evidence>
<organism evidence="2 3">
    <name type="scientific">Stachybotrys elegans</name>
    <dbReference type="NCBI Taxonomy" id="80388"/>
    <lineage>
        <taxon>Eukaryota</taxon>
        <taxon>Fungi</taxon>
        <taxon>Dikarya</taxon>
        <taxon>Ascomycota</taxon>
        <taxon>Pezizomycotina</taxon>
        <taxon>Sordariomycetes</taxon>
        <taxon>Hypocreomycetidae</taxon>
        <taxon>Hypocreales</taxon>
        <taxon>Stachybotryaceae</taxon>
        <taxon>Stachybotrys</taxon>
    </lineage>
</organism>
<gene>
    <name evidence="2" type="ORF">B0I35DRAFT_410743</name>
</gene>
<keyword evidence="1" id="KW-1133">Transmembrane helix</keyword>
<evidence type="ECO:0000313" key="3">
    <source>
        <dbReference type="Proteomes" id="UP000813444"/>
    </source>
</evidence>
<protein>
    <submittedName>
        <fullName evidence="2">Fungal pheromone mating factor STE2 GPCR-domain-containing protein</fullName>
    </submittedName>
</protein>
<dbReference type="AlphaFoldDB" id="A0A8K0SLH5"/>
<feature type="transmembrane region" description="Helical" evidence="1">
    <location>
        <begin position="117"/>
        <end position="139"/>
    </location>
</feature>
<accession>A0A8K0SLH5</accession>
<evidence type="ECO:0000256" key="1">
    <source>
        <dbReference type="SAM" id="Phobius"/>
    </source>
</evidence>
<comment type="caution">
    <text evidence="2">The sequence shown here is derived from an EMBL/GenBank/DDBJ whole genome shotgun (WGS) entry which is preliminary data.</text>
</comment>